<dbReference type="PATRIC" id="fig|1198232.3.peg.382"/>
<dbReference type="EMBL" id="CP005996">
    <property type="protein sequence ID" value="AGS38720.1"/>
    <property type="molecule type" value="Genomic_DNA"/>
</dbReference>
<reference evidence="2" key="2">
    <citation type="journal article" date="2016" name="Environ. Microbiol. Rep.">
        <title>Analysis of defence systems and a conjugative IncP-1 plasmid in the marine polyaromatic hydrocarbons-degrading bacterium Cycloclasticus sp. 78-ME.</title>
        <authorList>
            <person name="Yakimov M.M."/>
            <person name="Crisafi F."/>
            <person name="Messina E."/>
            <person name="Smedile F."/>
            <person name="Lopatina A."/>
            <person name="Denaro R."/>
            <person name="Pieper D.H."/>
            <person name="Golyshin P.N."/>
            <person name="Giuliano L."/>
        </authorList>
    </citation>
    <scope>NUCLEOTIDE SEQUENCE [LARGE SCALE GENOMIC DNA]</scope>
    <source>
        <strain evidence="2">78-ME</strain>
    </source>
</reference>
<organism evidence="1 2">
    <name type="scientific">Cycloclasticus zancles 78-ME</name>
    <dbReference type="NCBI Taxonomy" id="1198232"/>
    <lineage>
        <taxon>Bacteria</taxon>
        <taxon>Pseudomonadati</taxon>
        <taxon>Pseudomonadota</taxon>
        <taxon>Gammaproteobacteria</taxon>
        <taxon>Thiotrichales</taxon>
        <taxon>Piscirickettsiaceae</taxon>
        <taxon>Cycloclasticus</taxon>
    </lineage>
</organism>
<dbReference type="AlphaFoldDB" id="S5TUM0"/>
<dbReference type="KEGG" id="cza:CYCME_0378"/>
<sequence length="39" mass="4298">MLGFKKTGRMTEDFGVYASNLYGYVSSTSNIIEVVAFNS</sequence>
<protein>
    <submittedName>
        <fullName evidence="1">Uncharacterized protein</fullName>
    </submittedName>
</protein>
<dbReference type="HOGENOM" id="CLU_3308375_0_0_6"/>
<name>S5TUM0_9GAMM</name>
<accession>S5TUM0</accession>
<keyword evidence="2" id="KW-1185">Reference proteome</keyword>
<proteinExistence type="predicted"/>
<evidence type="ECO:0000313" key="1">
    <source>
        <dbReference type="EMBL" id="AGS38720.1"/>
    </source>
</evidence>
<evidence type="ECO:0000313" key="2">
    <source>
        <dbReference type="Proteomes" id="UP000015380"/>
    </source>
</evidence>
<reference evidence="1 2" key="1">
    <citation type="submission" date="2013-05" db="EMBL/GenBank/DDBJ databases">
        <title>Between feast and famine: a lifestyle of most important marine PAH-degrading bacterium Cycloclasticus sp. 7ME.</title>
        <authorList>
            <person name="Yakimov M.M."/>
            <person name="Messina E."/>
            <person name="Genovese M."/>
            <person name="Denaro R."/>
            <person name="Crisafi F."/>
            <person name="Russo D."/>
            <person name="Cappello S."/>
            <person name="Santisi S."/>
            <person name="Smedile F."/>
            <person name="Golyshina O.V."/>
            <person name="Tran H."/>
            <person name="Pieper D.H."/>
            <person name="Golyshin P.N."/>
            <person name="Giuliano L."/>
        </authorList>
    </citation>
    <scope>NUCLEOTIDE SEQUENCE [LARGE SCALE GENOMIC DNA]</scope>
    <source>
        <strain evidence="1 2">78-ME</strain>
    </source>
</reference>
<gene>
    <name evidence="1" type="ORF">CYCME_0378</name>
</gene>
<dbReference type="Proteomes" id="UP000015380">
    <property type="component" value="Chromosome"/>
</dbReference>